<dbReference type="PRINTS" id="PR00119">
    <property type="entry name" value="CATATPASE"/>
</dbReference>
<dbReference type="Proteomes" id="UP001381174">
    <property type="component" value="Unassembled WGS sequence"/>
</dbReference>
<dbReference type="SUPFAM" id="SSF81660">
    <property type="entry name" value="Metal cation-transporting ATPase, ATP-binding domain N"/>
    <property type="match status" value="1"/>
</dbReference>
<dbReference type="InterPro" id="IPR036163">
    <property type="entry name" value="HMA_dom_sf"/>
</dbReference>
<proteinExistence type="inferred from homology"/>
<reference evidence="17 18" key="1">
    <citation type="journal article" date="2014" name="Int. J. Syst. Evol. Microbiol.">
        <title>Fulvimonas yonginensis sp. nov., isolated from greenhouse soil, and emended description of the genus Fulvimonas.</title>
        <authorList>
            <person name="Ahn J.H."/>
            <person name="Kim S.J."/>
            <person name="Weon H.Y."/>
            <person name="Hong S.B."/>
            <person name="Seok S.J."/>
            <person name="Kwon S.W."/>
        </authorList>
    </citation>
    <scope>NUCLEOTIDE SEQUENCE [LARGE SCALE GENOMIC DNA]</scope>
    <source>
        <strain evidence="17 18">KACC 16952</strain>
    </source>
</reference>
<evidence type="ECO:0000256" key="12">
    <source>
        <dbReference type="ARBA" id="ARBA00022989"/>
    </source>
</evidence>
<protein>
    <submittedName>
        <fullName evidence="17">Heavy metal translocating P-type ATPase</fullName>
    </submittedName>
</protein>
<accession>A0ABU8JD33</accession>
<keyword evidence="10" id="KW-0460">Magnesium</keyword>
<comment type="caution">
    <text evidence="17">The sequence shown here is derived from an EMBL/GenBank/DDBJ whole genome shotgun (WGS) entry which is preliminary data.</text>
</comment>
<feature type="domain" description="P-type ATPase A" evidence="16">
    <location>
        <begin position="253"/>
        <end position="344"/>
    </location>
</feature>
<dbReference type="InterPro" id="IPR001757">
    <property type="entry name" value="P_typ_ATPase"/>
</dbReference>
<keyword evidence="12 15" id="KW-1133">Transmembrane helix</keyword>
<keyword evidence="4 15" id="KW-1003">Cell membrane</keyword>
<dbReference type="SUPFAM" id="SSF81653">
    <property type="entry name" value="Calcium ATPase, transduction domain A"/>
    <property type="match status" value="1"/>
</dbReference>
<dbReference type="PROSITE" id="PS01229">
    <property type="entry name" value="COF_2"/>
    <property type="match status" value="1"/>
</dbReference>
<evidence type="ECO:0000256" key="11">
    <source>
        <dbReference type="ARBA" id="ARBA00022967"/>
    </source>
</evidence>
<dbReference type="InterPro" id="IPR036412">
    <property type="entry name" value="HAD-like_sf"/>
</dbReference>
<evidence type="ECO:0000256" key="15">
    <source>
        <dbReference type="RuleBase" id="RU362081"/>
    </source>
</evidence>
<feature type="transmembrane region" description="Helical" evidence="15">
    <location>
        <begin position="148"/>
        <end position="170"/>
    </location>
</feature>
<keyword evidence="5" id="KW-0597">Phosphoprotein</keyword>
<dbReference type="SUPFAM" id="SSF55008">
    <property type="entry name" value="HMA, heavy metal-associated domain"/>
    <property type="match status" value="1"/>
</dbReference>
<keyword evidence="7 15" id="KW-0479">Metal-binding</keyword>
<dbReference type="Pfam" id="PF00122">
    <property type="entry name" value="E1-E2_ATPase"/>
    <property type="match status" value="1"/>
</dbReference>
<evidence type="ECO:0000256" key="3">
    <source>
        <dbReference type="ARBA" id="ARBA00022448"/>
    </source>
</evidence>
<keyword evidence="8 15" id="KW-0547">Nucleotide-binding</keyword>
<dbReference type="NCBIfam" id="TIGR01525">
    <property type="entry name" value="ATPase-IB_hvy"/>
    <property type="match status" value="1"/>
</dbReference>
<dbReference type="InterPro" id="IPR008250">
    <property type="entry name" value="ATPase_P-typ_transduc_dom_A_sf"/>
</dbReference>
<dbReference type="NCBIfam" id="TIGR01494">
    <property type="entry name" value="ATPase_P-type"/>
    <property type="match status" value="1"/>
</dbReference>
<evidence type="ECO:0000259" key="16">
    <source>
        <dbReference type="Pfam" id="PF00122"/>
    </source>
</evidence>
<dbReference type="InterPro" id="IPR023299">
    <property type="entry name" value="ATPase_P-typ_cyto_dom_N"/>
</dbReference>
<keyword evidence="13" id="KW-0406">Ion transport</keyword>
<feature type="transmembrane region" description="Helical" evidence="15">
    <location>
        <begin position="116"/>
        <end position="136"/>
    </location>
</feature>
<sequence>MNALGAHAAWLHPRLAAQVIRARRDGRAEIALRVGGLADPRQVLRLDERLHALPGVTRVAVDARAQRARVVWDPERLALPQLLDAFAAVGCAVRPLRREQVEDARSGEATDALKRLLVAGMCAMQVMTYAFVMYIGVVDFVDFTTRGLFRWLSLLTTAPVVAYSAQPFLVGAWRELRACRPGVALTVALAVLLTFGASTWDTVRSHGEVYFDSVAMFVFLLLAARHVELCARHASGALGEAARDATPLLAERRRADGSLETVPALELLPGDRVRVAEGGTVPADGVLESVEAELDEALLSGESRPCRRRRGDRLVAGSVVLGVAAELRVEHSGEHTAAARLGRLAGRARLARASDRSGDREATRFVLRVLALTASTALAWLWLDPARAFDAALAVLVVACPCAFALTRPAALTRALAVLAGHGVLVAEPGALDALARVDYALFDKTGTLTVPRLDPEAVEPLREGLGADAALRLAAALARESTHPLAAALAAAWSGETPPVHAPRIAAGAGICGDVGGQALRLGHPDFALAACNGAVPASVAATLLLADGRGPVAAFHLDEAPRAEAGATLRALRDDGVDTVLASGDTHARVAATAHALGITHWVGRRSPQDKLALLQAARAQGHLTLAVGDGSNDAPALAGADVSAALATGTDLAQAHADLLLTRGLDGLWQARAVARRFARVVAQGRRWSLGYNLLAIPLAAAGLVPPWLAAIGMSASSLAVVLNALRVGRPGGAPALRA</sequence>
<organism evidence="17 18">
    <name type="scientific">Fulvimonas yonginensis</name>
    <dbReference type="NCBI Taxonomy" id="1495200"/>
    <lineage>
        <taxon>Bacteria</taxon>
        <taxon>Pseudomonadati</taxon>
        <taxon>Pseudomonadota</taxon>
        <taxon>Gammaproteobacteria</taxon>
        <taxon>Lysobacterales</taxon>
        <taxon>Rhodanobacteraceae</taxon>
        <taxon>Fulvimonas</taxon>
    </lineage>
</organism>
<dbReference type="InterPro" id="IPR018303">
    <property type="entry name" value="ATPase_P-typ_P_site"/>
</dbReference>
<evidence type="ECO:0000256" key="6">
    <source>
        <dbReference type="ARBA" id="ARBA00022692"/>
    </source>
</evidence>
<evidence type="ECO:0000256" key="8">
    <source>
        <dbReference type="ARBA" id="ARBA00022741"/>
    </source>
</evidence>
<evidence type="ECO:0000256" key="10">
    <source>
        <dbReference type="ARBA" id="ARBA00022842"/>
    </source>
</evidence>
<name>A0ABU8JD33_9GAMM</name>
<evidence type="ECO:0000256" key="7">
    <source>
        <dbReference type="ARBA" id="ARBA00022723"/>
    </source>
</evidence>
<evidence type="ECO:0000256" key="2">
    <source>
        <dbReference type="ARBA" id="ARBA00006024"/>
    </source>
</evidence>
<keyword evidence="11" id="KW-1278">Translocase</keyword>
<keyword evidence="6 15" id="KW-0812">Transmembrane</keyword>
<keyword evidence="14 15" id="KW-0472">Membrane</keyword>
<dbReference type="Gene3D" id="3.40.50.1000">
    <property type="entry name" value="HAD superfamily/HAD-like"/>
    <property type="match status" value="1"/>
</dbReference>
<evidence type="ECO:0000256" key="13">
    <source>
        <dbReference type="ARBA" id="ARBA00023065"/>
    </source>
</evidence>
<evidence type="ECO:0000256" key="4">
    <source>
        <dbReference type="ARBA" id="ARBA00022475"/>
    </source>
</evidence>
<feature type="transmembrane region" description="Helical" evidence="15">
    <location>
        <begin position="209"/>
        <end position="227"/>
    </location>
</feature>
<dbReference type="InterPro" id="IPR059000">
    <property type="entry name" value="ATPase_P-type_domA"/>
</dbReference>
<dbReference type="RefSeq" id="WP_336808116.1">
    <property type="nucleotide sequence ID" value="NZ_JBBBNY010000009.1"/>
</dbReference>
<dbReference type="InterPro" id="IPR027256">
    <property type="entry name" value="P-typ_ATPase_IB"/>
</dbReference>
<dbReference type="InterPro" id="IPR023298">
    <property type="entry name" value="ATPase_P-typ_TM_dom_sf"/>
</dbReference>
<dbReference type="PROSITE" id="PS00154">
    <property type="entry name" value="ATPASE_E1_E2"/>
    <property type="match status" value="1"/>
</dbReference>
<evidence type="ECO:0000313" key="17">
    <source>
        <dbReference type="EMBL" id="MEI7037483.1"/>
    </source>
</evidence>
<dbReference type="SUPFAM" id="SSF56784">
    <property type="entry name" value="HAD-like"/>
    <property type="match status" value="1"/>
</dbReference>
<keyword evidence="3" id="KW-0813">Transport</keyword>
<keyword evidence="18" id="KW-1185">Reference proteome</keyword>
<comment type="subcellular location">
    <subcellularLocation>
        <location evidence="1">Cell membrane</location>
        <topology evidence="1">Multi-pass membrane protein</topology>
    </subcellularLocation>
</comment>
<evidence type="ECO:0000256" key="5">
    <source>
        <dbReference type="ARBA" id="ARBA00022553"/>
    </source>
</evidence>
<keyword evidence="9 15" id="KW-0067">ATP-binding</keyword>
<dbReference type="Pfam" id="PF00702">
    <property type="entry name" value="Hydrolase"/>
    <property type="match status" value="1"/>
</dbReference>
<feature type="transmembrane region" description="Helical" evidence="15">
    <location>
        <begin position="693"/>
        <end position="712"/>
    </location>
</feature>
<dbReference type="SUPFAM" id="SSF81665">
    <property type="entry name" value="Calcium ATPase, transmembrane domain M"/>
    <property type="match status" value="1"/>
</dbReference>
<dbReference type="PANTHER" id="PTHR43520">
    <property type="entry name" value="ATP7, ISOFORM B"/>
    <property type="match status" value="1"/>
</dbReference>
<feature type="transmembrane region" description="Helical" evidence="15">
    <location>
        <begin position="365"/>
        <end position="383"/>
    </location>
</feature>
<evidence type="ECO:0000256" key="1">
    <source>
        <dbReference type="ARBA" id="ARBA00004651"/>
    </source>
</evidence>
<dbReference type="Gene3D" id="2.70.150.10">
    <property type="entry name" value="Calcium-transporting ATPase, cytoplasmic transduction domain A"/>
    <property type="match status" value="1"/>
</dbReference>
<dbReference type="InterPro" id="IPR023214">
    <property type="entry name" value="HAD_sf"/>
</dbReference>
<feature type="transmembrane region" description="Helical" evidence="15">
    <location>
        <begin position="182"/>
        <end position="203"/>
    </location>
</feature>
<dbReference type="Gene3D" id="3.30.70.100">
    <property type="match status" value="1"/>
</dbReference>
<dbReference type="EMBL" id="JBBBNY010000009">
    <property type="protein sequence ID" value="MEI7037483.1"/>
    <property type="molecule type" value="Genomic_DNA"/>
</dbReference>
<feature type="transmembrane region" description="Helical" evidence="15">
    <location>
        <begin position="389"/>
        <end position="406"/>
    </location>
</feature>
<gene>
    <name evidence="17" type="ORF">WAT24_12000</name>
</gene>
<evidence type="ECO:0000256" key="14">
    <source>
        <dbReference type="ARBA" id="ARBA00023136"/>
    </source>
</evidence>
<comment type="similarity">
    <text evidence="2 15">Belongs to the cation transport ATPase (P-type) (TC 3.A.3) family. Type IB subfamily.</text>
</comment>
<dbReference type="PANTHER" id="PTHR43520:SF5">
    <property type="entry name" value="CATION-TRANSPORTING P-TYPE ATPASE-RELATED"/>
    <property type="match status" value="1"/>
</dbReference>
<dbReference type="Gene3D" id="3.40.1110.10">
    <property type="entry name" value="Calcium-transporting ATPase, cytoplasmic domain N"/>
    <property type="match status" value="1"/>
</dbReference>
<evidence type="ECO:0000256" key="9">
    <source>
        <dbReference type="ARBA" id="ARBA00022840"/>
    </source>
</evidence>
<evidence type="ECO:0000313" key="18">
    <source>
        <dbReference type="Proteomes" id="UP001381174"/>
    </source>
</evidence>